<accession>A0A9J6B5F8</accession>
<sequence>MHQGAEMNQYTLTSGAMARGQTLGINVENSTLIDKNRRTTTTSSRNKPTKTSIPVPPNFYLMEDDDTLFQEAEVTRDAQRSDNLKKSLFESRKAKKVFEVAQGAKETETIGFACLFESRKAKKVVEVVQDAEGIETSPCETERAKNVRGTNIFKNVLQLRPGEKLKVTFYQNRVVGQNHTSFTRTWV</sequence>
<gene>
    <name evidence="2" type="ORF">H5410_003364</name>
</gene>
<name>A0A9J6B5F8_SOLCO</name>
<comment type="caution">
    <text evidence="2">The sequence shown here is derived from an EMBL/GenBank/DDBJ whole genome shotgun (WGS) entry which is preliminary data.</text>
</comment>
<dbReference type="AlphaFoldDB" id="A0A9J6B5F8"/>
<protein>
    <submittedName>
        <fullName evidence="2">Uncharacterized protein</fullName>
    </submittedName>
</protein>
<evidence type="ECO:0000256" key="1">
    <source>
        <dbReference type="SAM" id="MobiDB-lite"/>
    </source>
</evidence>
<feature type="region of interest" description="Disordered" evidence="1">
    <location>
        <begin position="33"/>
        <end position="57"/>
    </location>
</feature>
<dbReference type="EMBL" id="JACXVP010000001">
    <property type="protein sequence ID" value="KAG5631647.1"/>
    <property type="molecule type" value="Genomic_DNA"/>
</dbReference>
<feature type="compositionally biased region" description="Low complexity" evidence="1">
    <location>
        <begin position="39"/>
        <end position="52"/>
    </location>
</feature>
<keyword evidence="3" id="KW-1185">Reference proteome</keyword>
<evidence type="ECO:0000313" key="3">
    <source>
        <dbReference type="Proteomes" id="UP000824120"/>
    </source>
</evidence>
<evidence type="ECO:0000313" key="2">
    <source>
        <dbReference type="EMBL" id="KAG5631647.1"/>
    </source>
</evidence>
<dbReference type="Proteomes" id="UP000824120">
    <property type="component" value="Chromosome 1"/>
</dbReference>
<reference evidence="2 3" key="1">
    <citation type="submission" date="2020-09" db="EMBL/GenBank/DDBJ databases">
        <title>De no assembly of potato wild relative species, Solanum commersonii.</title>
        <authorList>
            <person name="Cho K."/>
        </authorList>
    </citation>
    <scope>NUCLEOTIDE SEQUENCE [LARGE SCALE GENOMIC DNA]</scope>
    <source>
        <strain evidence="2">LZ3.2</strain>
        <tissue evidence="2">Leaf</tissue>
    </source>
</reference>
<proteinExistence type="predicted"/>
<organism evidence="2 3">
    <name type="scientific">Solanum commersonii</name>
    <name type="common">Commerson's wild potato</name>
    <name type="synonym">Commerson's nightshade</name>
    <dbReference type="NCBI Taxonomy" id="4109"/>
    <lineage>
        <taxon>Eukaryota</taxon>
        <taxon>Viridiplantae</taxon>
        <taxon>Streptophyta</taxon>
        <taxon>Embryophyta</taxon>
        <taxon>Tracheophyta</taxon>
        <taxon>Spermatophyta</taxon>
        <taxon>Magnoliopsida</taxon>
        <taxon>eudicotyledons</taxon>
        <taxon>Gunneridae</taxon>
        <taxon>Pentapetalae</taxon>
        <taxon>asterids</taxon>
        <taxon>lamiids</taxon>
        <taxon>Solanales</taxon>
        <taxon>Solanaceae</taxon>
        <taxon>Solanoideae</taxon>
        <taxon>Solaneae</taxon>
        <taxon>Solanum</taxon>
    </lineage>
</organism>